<sequence>YGVPAHAPNPTLGEDFLKVVMSEAGQANSIAAGAMPSTDNVPASYYARLGPIVGQEISFIKKYGGQIGWTSGAPGGLAQQYVDPLVQAMLGGTLTPTQVAAKVQTHFLAFKSGKS</sequence>
<organism evidence="1">
    <name type="scientific">mine drainage metagenome</name>
    <dbReference type="NCBI Taxonomy" id="410659"/>
    <lineage>
        <taxon>unclassified sequences</taxon>
        <taxon>metagenomes</taxon>
        <taxon>ecological metagenomes</taxon>
    </lineage>
</organism>
<comment type="caution">
    <text evidence="1">The sequence shown here is derived from an EMBL/GenBank/DDBJ whole genome shotgun (WGS) entry which is preliminary data.</text>
</comment>
<accession>T0ZEA8</accession>
<dbReference type="EMBL" id="AUZY01009127">
    <property type="protein sequence ID" value="EQD43403.1"/>
    <property type="molecule type" value="Genomic_DNA"/>
</dbReference>
<dbReference type="AlphaFoldDB" id="T0ZEA8"/>
<protein>
    <submittedName>
        <fullName evidence="1">Solute-binding transport protein</fullName>
    </submittedName>
</protein>
<gene>
    <name evidence="1" type="ORF">B1B_13846</name>
</gene>
<evidence type="ECO:0000313" key="1">
    <source>
        <dbReference type="EMBL" id="EQD43403.1"/>
    </source>
</evidence>
<reference evidence="1" key="2">
    <citation type="journal article" date="2014" name="ISME J.">
        <title>Microbial stratification in low pH oxic and suboxic macroscopic growths along an acid mine drainage.</title>
        <authorList>
            <person name="Mendez-Garcia C."/>
            <person name="Mesa V."/>
            <person name="Sprenger R.R."/>
            <person name="Richter M."/>
            <person name="Diez M.S."/>
            <person name="Solano J."/>
            <person name="Bargiela R."/>
            <person name="Golyshina O.V."/>
            <person name="Manteca A."/>
            <person name="Ramos J.L."/>
            <person name="Gallego J.R."/>
            <person name="Llorente I."/>
            <person name="Martins Dos Santos V.A."/>
            <person name="Jensen O.N."/>
            <person name="Pelaez A.I."/>
            <person name="Sanchez J."/>
            <person name="Ferrer M."/>
        </authorList>
    </citation>
    <scope>NUCLEOTIDE SEQUENCE</scope>
</reference>
<feature type="non-terminal residue" evidence="1">
    <location>
        <position position="1"/>
    </location>
</feature>
<dbReference type="Gene3D" id="3.40.190.10">
    <property type="entry name" value="Periplasmic binding protein-like II"/>
    <property type="match status" value="2"/>
</dbReference>
<name>T0ZEA8_9ZZZZ</name>
<reference evidence="1" key="1">
    <citation type="submission" date="2013-08" db="EMBL/GenBank/DDBJ databases">
        <authorList>
            <person name="Mendez C."/>
            <person name="Richter M."/>
            <person name="Ferrer M."/>
            <person name="Sanchez J."/>
        </authorList>
    </citation>
    <scope>NUCLEOTIDE SEQUENCE</scope>
</reference>
<dbReference type="SUPFAM" id="SSF53850">
    <property type="entry name" value="Periplasmic binding protein-like II"/>
    <property type="match status" value="1"/>
</dbReference>
<proteinExistence type="predicted"/>